<gene>
    <name evidence="1" type="ORF">Airi01_011140</name>
</gene>
<reference evidence="1" key="1">
    <citation type="submission" date="2023-03" db="EMBL/GenBank/DDBJ databases">
        <title>Actinoallomurus iriomotensis NBRC 103681.</title>
        <authorList>
            <person name="Ichikawa N."/>
            <person name="Sato H."/>
            <person name="Tonouchi N."/>
        </authorList>
    </citation>
    <scope>NUCLEOTIDE SEQUENCE</scope>
    <source>
        <strain evidence="1">NBRC 103681</strain>
    </source>
</reference>
<sequence>MALTDRYWRNHPEAPFSVLLDTVEAYCHPEAHDEAYEDLITRVRSPKGDPAIQRFKSQLGDALRDRSALPEDALYVAAQYSDGSDRAFLERLWRDLYPDEPLPGR</sequence>
<name>A0A9W6VMW7_9ACTN</name>
<evidence type="ECO:0008006" key="3">
    <source>
        <dbReference type="Google" id="ProtNLM"/>
    </source>
</evidence>
<organism evidence="1 2">
    <name type="scientific">Actinoallomurus iriomotensis</name>
    <dbReference type="NCBI Taxonomy" id="478107"/>
    <lineage>
        <taxon>Bacteria</taxon>
        <taxon>Bacillati</taxon>
        <taxon>Actinomycetota</taxon>
        <taxon>Actinomycetes</taxon>
        <taxon>Streptosporangiales</taxon>
        <taxon>Thermomonosporaceae</taxon>
        <taxon>Actinoallomurus</taxon>
    </lineage>
</organism>
<dbReference type="EMBL" id="BSTJ01000001">
    <property type="protein sequence ID" value="GLY72847.1"/>
    <property type="molecule type" value="Genomic_DNA"/>
</dbReference>
<comment type="caution">
    <text evidence="1">The sequence shown here is derived from an EMBL/GenBank/DDBJ whole genome shotgun (WGS) entry which is preliminary data.</text>
</comment>
<dbReference type="Proteomes" id="UP001165135">
    <property type="component" value="Unassembled WGS sequence"/>
</dbReference>
<proteinExistence type="predicted"/>
<evidence type="ECO:0000313" key="2">
    <source>
        <dbReference type="Proteomes" id="UP001165135"/>
    </source>
</evidence>
<evidence type="ECO:0000313" key="1">
    <source>
        <dbReference type="EMBL" id="GLY72847.1"/>
    </source>
</evidence>
<dbReference type="RefSeq" id="WP_285618012.1">
    <property type="nucleotide sequence ID" value="NZ_BSTJ01000001.1"/>
</dbReference>
<protein>
    <recommendedName>
        <fullName evidence="3">CdiI immunity protein domain-containing protein</fullName>
    </recommendedName>
</protein>
<dbReference type="AlphaFoldDB" id="A0A9W6VMW7"/>
<accession>A0A9W6VMW7</accession>